<evidence type="ECO:0000313" key="4">
    <source>
        <dbReference type="Proteomes" id="UP001230685"/>
    </source>
</evidence>
<evidence type="ECO:0000256" key="1">
    <source>
        <dbReference type="SAM" id="SignalP"/>
    </source>
</evidence>
<protein>
    <submittedName>
        <fullName evidence="3">Choice-of-anchor K domain-containing protein</fullName>
    </submittedName>
</protein>
<dbReference type="RefSeq" id="WP_305171273.1">
    <property type="nucleotide sequence ID" value="NZ_JAUUDS010000001.1"/>
</dbReference>
<proteinExistence type="predicted"/>
<comment type="caution">
    <text evidence="3">The sequence shown here is derived from an EMBL/GenBank/DDBJ whole genome shotgun (WGS) entry which is preliminary data.</text>
</comment>
<reference evidence="3 4" key="1">
    <citation type="submission" date="2023-07" db="EMBL/GenBank/DDBJ databases">
        <authorList>
            <person name="Kim M.K."/>
        </authorList>
    </citation>
    <scope>NUCLEOTIDE SEQUENCE [LARGE SCALE GENOMIC DNA]</scope>
    <source>
        <strain evidence="3 4">KR1UV-12</strain>
    </source>
</reference>
<evidence type="ECO:0000313" key="3">
    <source>
        <dbReference type="EMBL" id="MDP1025683.1"/>
    </source>
</evidence>
<feature type="domain" description="Ice-binding protein C-terminal" evidence="2">
    <location>
        <begin position="205"/>
        <end position="230"/>
    </location>
</feature>
<keyword evidence="1" id="KW-0732">Signal</keyword>
<dbReference type="NCBIfam" id="NF035944">
    <property type="entry name" value="PEPxxWA-CTERM"/>
    <property type="match status" value="1"/>
</dbReference>
<dbReference type="Pfam" id="PF07589">
    <property type="entry name" value="PEP-CTERM"/>
    <property type="match status" value="1"/>
</dbReference>
<organism evidence="3 4">
    <name type="scientific">Sphingomonas aurea</name>
    <dbReference type="NCBI Taxonomy" id="3063994"/>
    <lineage>
        <taxon>Bacteria</taxon>
        <taxon>Pseudomonadati</taxon>
        <taxon>Pseudomonadota</taxon>
        <taxon>Alphaproteobacteria</taxon>
        <taxon>Sphingomonadales</taxon>
        <taxon>Sphingomonadaceae</taxon>
        <taxon>Sphingomonas</taxon>
    </lineage>
</organism>
<keyword evidence="4" id="KW-1185">Reference proteome</keyword>
<evidence type="ECO:0000259" key="2">
    <source>
        <dbReference type="Pfam" id="PF07589"/>
    </source>
</evidence>
<dbReference type="NCBIfam" id="TIGR02595">
    <property type="entry name" value="PEP_CTERM"/>
    <property type="match status" value="1"/>
</dbReference>
<name>A0ABT9EFE3_9SPHN</name>
<feature type="chain" id="PRO_5046156259" evidence="1">
    <location>
        <begin position="21"/>
        <end position="240"/>
    </location>
</feature>
<sequence>MRISTLAAGIAIVAAAPAAAQTVTTASTEGTFTNAFAGTGDTAPVYSGLGTSQFSFGSGSPSTLQYSGATGPLAARYVPPDSFYLGSILYYNGAITTTSGISAVTLSLVTTLSAPVNPGGDGFGTLDERVFITNTPNSTDREASADYITFASLAMGAYVYEGQSASFNLFGTLNSPLTLTSIVLASDPSTGFVASAPPFTGSVTPVPEPASWALMLCGFAMVGGAARYRRRRNVMAFAGA</sequence>
<gene>
    <name evidence="3" type="ORF">Q5H91_00515</name>
</gene>
<dbReference type="InterPro" id="IPR047995">
    <property type="entry name" value="Choice_anch_K"/>
</dbReference>
<feature type="signal peptide" evidence="1">
    <location>
        <begin position="1"/>
        <end position="20"/>
    </location>
</feature>
<dbReference type="EMBL" id="JAUUDS010000001">
    <property type="protein sequence ID" value="MDP1025683.1"/>
    <property type="molecule type" value="Genomic_DNA"/>
</dbReference>
<accession>A0ABT9EFE3</accession>
<dbReference type="NCBIfam" id="NF038131">
    <property type="entry name" value="choice_anch_K"/>
    <property type="match status" value="1"/>
</dbReference>
<dbReference type="InterPro" id="IPR013424">
    <property type="entry name" value="Ice-binding_C"/>
</dbReference>
<dbReference type="Proteomes" id="UP001230685">
    <property type="component" value="Unassembled WGS sequence"/>
</dbReference>